<sequence length="76" mass="8393">MNSHKGTAFTGTVAKPPNTPKPPRLSSLKNITLKEMNPIEDKPYDGCVLEVRIIDWAYVVKGIAGIIEDENGDLQR</sequence>
<reference evidence="3" key="1">
    <citation type="submission" date="2022-11" db="UniProtKB">
        <authorList>
            <consortium name="WormBaseParasite"/>
        </authorList>
    </citation>
    <scope>IDENTIFICATION</scope>
</reference>
<evidence type="ECO:0000256" key="1">
    <source>
        <dbReference type="SAM" id="MobiDB-lite"/>
    </source>
</evidence>
<organism evidence="2 3">
    <name type="scientific">Panagrolaimus davidi</name>
    <dbReference type="NCBI Taxonomy" id="227884"/>
    <lineage>
        <taxon>Eukaryota</taxon>
        <taxon>Metazoa</taxon>
        <taxon>Ecdysozoa</taxon>
        <taxon>Nematoda</taxon>
        <taxon>Chromadorea</taxon>
        <taxon>Rhabditida</taxon>
        <taxon>Tylenchina</taxon>
        <taxon>Panagrolaimomorpha</taxon>
        <taxon>Panagrolaimoidea</taxon>
        <taxon>Panagrolaimidae</taxon>
        <taxon>Panagrolaimus</taxon>
    </lineage>
</organism>
<accession>A0A914QMV2</accession>
<evidence type="ECO:0000313" key="3">
    <source>
        <dbReference type="WBParaSite" id="PDA_v2.g28697.t1"/>
    </source>
</evidence>
<name>A0A914QMV2_9BILA</name>
<proteinExistence type="predicted"/>
<dbReference type="Proteomes" id="UP000887578">
    <property type="component" value="Unplaced"/>
</dbReference>
<keyword evidence="2" id="KW-1185">Reference proteome</keyword>
<protein>
    <submittedName>
        <fullName evidence="3">Uncharacterized protein</fullName>
    </submittedName>
</protein>
<evidence type="ECO:0000313" key="2">
    <source>
        <dbReference type="Proteomes" id="UP000887578"/>
    </source>
</evidence>
<dbReference type="AlphaFoldDB" id="A0A914QMV2"/>
<feature type="region of interest" description="Disordered" evidence="1">
    <location>
        <begin position="1"/>
        <end position="26"/>
    </location>
</feature>
<dbReference type="WBParaSite" id="PDA_v2.g28697.t1">
    <property type="protein sequence ID" value="PDA_v2.g28697.t1"/>
    <property type="gene ID" value="PDA_v2.g28697"/>
</dbReference>